<keyword evidence="2" id="KW-0032">Aminotransferase</keyword>
<dbReference type="Gene3D" id="3.40.640.10">
    <property type="entry name" value="Type I PLP-dependent aspartate aminotransferase-like (Major domain)"/>
    <property type="match status" value="1"/>
</dbReference>
<dbReference type="InterPro" id="IPR015424">
    <property type="entry name" value="PyrdxlP-dep_Trfase"/>
</dbReference>
<dbReference type="Proteomes" id="UP000078049">
    <property type="component" value="Chromosome"/>
</dbReference>
<evidence type="ECO:0000313" key="5">
    <source>
        <dbReference type="EMBL" id="ANH46912.1"/>
    </source>
</evidence>
<gene>
    <name evidence="5" type="ORF">AA973_03480</name>
</gene>
<keyword evidence="3" id="KW-0808">Transferase</keyword>
<dbReference type="InterPro" id="IPR015422">
    <property type="entry name" value="PyrdxlP-dep_Trfase_small"/>
</dbReference>
<sequence>MTFEPYPFERLRALFKEITPKKKGLDLGIGEPRFETPKFIQDALKNHTHSLNIYPKSAFEESLRAAQRGFFKRRFKIELKENELVSTLGSREVLFNFPSFVLFDYQNPTIAYPNPFYQIYEGAAKFIKAKSLLMPLVKENDFTPSLNEKELQEVDLVILNSPNNPTGRTLSLKELIAWVKLALKHDFILINDECYSEIYENTPPPSLLEACMLIGNEAFKNVLVIHSLSKRSSAPGLRSGFIAGDSSILEKYKSFRAYLGYTSANAIQKASEAAWLDDAHAEFFRNIYANNLKLARKIFKNTLVYPYSFYVYLPVKKGENFAKTLYQNEGITTLPALYLGRNHIGADCVRLALVYDTPLLEKPLEIIETYRENHA</sequence>
<dbReference type="InterPro" id="IPR004839">
    <property type="entry name" value="Aminotransferase_I/II_large"/>
</dbReference>
<evidence type="ECO:0000259" key="4">
    <source>
        <dbReference type="Pfam" id="PF00155"/>
    </source>
</evidence>
<dbReference type="AlphaFoldDB" id="A0A1A9HAW2"/>
<evidence type="ECO:0000256" key="3">
    <source>
        <dbReference type="ARBA" id="ARBA00022679"/>
    </source>
</evidence>
<dbReference type="PANTHER" id="PTHR42832:SF3">
    <property type="entry name" value="L-GLUTAMINE--4-(METHYLSULFANYL)-2-OXOBUTANOATE AMINOTRANSFERASE"/>
    <property type="match status" value="1"/>
</dbReference>
<dbReference type="Gene3D" id="3.90.1150.10">
    <property type="entry name" value="Aspartate Aminotransferase, domain 1"/>
    <property type="match status" value="1"/>
</dbReference>
<dbReference type="NCBIfam" id="NF004494">
    <property type="entry name" value="PRK05839.1"/>
    <property type="match status" value="1"/>
</dbReference>
<reference evidence="5 6" key="1">
    <citation type="submission" date="2014-04" db="EMBL/GenBank/DDBJ databases">
        <title>Detecting global and local adaptation in a worldwide sample of Helicobacter pylori genomes.</title>
        <authorList>
            <person name="Montano V."/>
            <person name="Didelot X."/>
            <person name="Foll M."/>
            <person name="Linz B."/>
            <person name="Reinhardt R."/>
            <person name="Suerbaum S."/>
            <person name="Moodley Y."/>
            <person name="Jensen J.D."/>
        </authorList>
    </citation>
    <scope>NUCLEOTIDE SEQUENCE [LARGE SCALE GENOMIC DNA]</scope>
    <source>
        <strain evidence="6">ausabrJ05</strain>
    </source>
</reference>
<dbReference type="PATRIC" id="fig|210.2440.peg.720"/>
<evidence type="ECO:0000256" key="2">
    <source>
        <dbReference type="ARBA" id="ARBA00022576"/>
    </source>
</evidence>
<dbReference type="CDD" id="cd00609">
    <property type="entry name" value="AAT_like"/>
    <property type="match status" value="1"/>
</dbReference>
<accession>A0A1A9HAW2</accession>
<organism evidence="5 6">
    <name type="scientific">Helicobacter pylori</name>
    <name type="common">Campylobacter pylori</name>
    <dbReference type="NCBI Taxonomy" id="210"/>
    <lineage>
        <taxon>Bacteria</taxon>
        <taxon>Pseudomonadati</taxon>
        <taxon>Campylobacterota</taxon>
        <taxon>Epsilonproteobacteria</taxon>
        <taxon>Campylobacterales</taxon>
        <taxon>Helicobacteraceae</taxon>
        <taxon>Helicobacter</taxon>
    </lineage>
</organism>
<dbReference type="RefSeq" id="WP_064437640.1">
    <property type="nucleotide sequence ID" value="NZ_CP011485.1"/>
</dbReference>
<protein>
    <recommendedName>
        <fullName evidence="4">Aminotransferase class I/classII large domain-containing protein</fullName>
    </recommendedName>
</protein>
<dbReference type="GO" id="GO:0008483">
    <property type="term" value="F:transaminase activity"/>
    <property type="evidence" value="ECO:0007669"/>
    <property type="project" value="UniProtKB-KW"/>
</dbReference>
<dbReference type="GO" id="GO:0030170">
    <property type="term" value="F:pyridoxal phosphate binding"/>
    <property type="evidence" value="ECO:0007669"/>
    <property type="project" value="InterPro"/>
</dbReference>
<proteinExistence type="predicted"/>
<dbReference type="InterPro" id="IPR050881">
    <property type="entry name" value="LL-DAP_aminotransferase"/>
</dbReference>
<comment type="cofactor">
    <cofactor evidence="1">
        <name>pyridoxal 5'-phosphate</name>
        <dbReference type="ChEBI" id="CHEBI:597326"/>
    </cofactor>
</comment>
<dbReference type="SUPFAM" id="SSF53383">
    <property type="entry name" value="PLP-dependent transferases"/>
    <property type="match status" value="1"/>
</dbReference>
<name>A0A1A9HAW2_HELPX</name>
<dbReference type="InterPro" id="IPR015421">
    <property type="entry name" value="PyrdxlP-dep_Trfase_major"/>
</dbReference>
<dbReference type="EMBL" id="CP011485">
    <property type="protein sequence ID" value="ANH46912.1"/>
    <property type="molecule type" value="Genomic_DNA"/>
</dbReference>
<dbReference type="Pfam" id="PF00155">
    <property type="entry name" value="Aminotran_1_2"/>
    <property type="match status" value="1"/>
</dbReference>
<evidence type="ECO:0000256" key="1">
    <source>
        <dbReference type="ARBA" id="ARBA00001933"/>
    </source>
</evidence>
<feature type="domain" description="Aminotransferase class I/classII large" evidence="4">
    <location>
        <begin position="23"/>
        <end position="351"/>
    </location>
</feature>
<dbReference type="PANTHER" id="PTHR42832">
    <property type="entry name" value="AMINO ACID AMINOTRANSFERASE"/>
    <property type="match status" value="1"/>
</dbReference>
<evidence type="ECO:0000313" key="6">
    <source>
        <dbReference type="Proteomes" id="UP000078049"/>
    </source>
</evidence>